<dbReference type="InterPro" id="IPR016166">
    <property type="entry name" value="FAD-bd_PCMH"/>
</dbReference>
<reference evidence="6 7" key="1">
    <citation type="submission" date="2020-03" db="EMBL/GenBank/DDBJ databases">
        <title>Whole genome shotgun sequence of Phytohabitans flavus NBRC 107702.</title>
        <authorList>
            <person name="Komaki H."/>
            <person name="Tamura T."/>
        </authorList>
    </citation>
    <scope>NUCLEOTIDE SEQUENCE [LARGE SCALE GENOMIC DNA]</scope>
    <source>
        <strain evidence="6 7">NBRC 107702</strain>
    </source>
</reference>
<accession>A0A6F8XND1</accession>
<dbReference type="Gene3D" id="3.30.70.2190">
    <property type="match status" value="1"/>
</dbReference>
<keyword evidence="3" id="KW-0274">FAD</keyword>
<dbReference type="Gene3D" id="3.30.465.10">
    <property type="match status" value="1"/>
</dbReference>
<keyword evidence="4" id="KW-0560">Oxidoreductase</keyword>
<evidence type="ECO:0000313" key="6">
    <source>
        <dbReference type="EMBL" id="BCB75326.1"/>
    </source>
</evidence>
<dbReference type="PANTHER" id="PTHR43716">
    <property type="entry name" value="D-2-HYDROXYGLUTARATE DEHYDROGENASE, MITOCHONDRIAL"/>
    <property type="match status" value="1"/>
</dbReference>
<dbReference type="InterPro" id="IPR004113">
    <property type="entry name" value="FAD-bd_oxidored_4_C"/>
</dbReference>
<organism evidence="6 7">
    <name type="scientific">Phytohabitans flavus</name>
    <dbReference type="NCBI Taxonomy" id="1076124"/>
    <lineage>
        <taxon>Bacteria</taxon>
        <taxon>Bacillati</taxon>
        <taxon>Actinomycetota</taxon>
        <taxon>Actinomycetes</taxon>
        <taxon>Micromonosporales</taxon>
        <taxon>Micromonosporaceae</taxon>
    </lineage>
</organism>
<dbReference type="GO" id="GO:0071949">
    <property type="term" value="F:FAD binding"/>
    <property type="evidence" value="ECO:0007669"/>
    <property type="project" value="InterPro"/>
</dbReference>
<evidence type="ECO:0000256" key="1">
    <source>
        <dbReference type="ARBA" id="ARBA00001974"/>
    </source>
</evidence>
<dbReference type="InterPro" id="IPR036318">
    <property type="entry name" value="FAD-bd_PCMH-like_sf"/>
</dbReference>
<dbReference type="KEGG" id="pfla:Pflav_017360"/>
<dbReference type="AlphaFoldDB" id="A0A6F8XND1"/>
<dbReference type="PROSITE" id="PS51387">
    <property type="entry name" value="FAD_PCMH"/>
    <property type="match status" value="1"/>
</dbReference>
<keyword evidence="2" id="KW-0285">Flavoprotein</keyword>
<feature type="domain" description="FAD-binding PCMH-type" evidence="5">
    <location>
        <begin position="35"/>
        <end position="216"/>
    </location>
</feature>
<comment type="cofactor">
    <cofactor evidence="1">
        <name>FAD</name>
        <dbReference type="ChEBI" id="CHEBI:57692"/>
    </cofactor>
</comment>
<keyword evidence="7" id="KW-1185">Reference proteome</keyword>
<dbReference type="SUPFAM" id="SSF55103">
    <property type="entry name" value="FAD-linked oxidases, C-terminal domain"/>
    <property type="match status" value="1"/>
</dbReference>
<dbReference type="InterPro" id="IPR051264">
    <property type="entry name" value="FAD-oxidored/transferase_4"/>
</dbReference>
<dbReference type="InterPro" id="IPR016169">
    <property type="entry name" value="FAD-bd_PCMH_sub2"/>
</dbReference>
<dbReference type="Proteomes" id="UP000502508">
    <property type="component" value="Chromosome"/>
</dbReference>
<evidence type="ECO:0000313" key="7">
    <source>
        <dbReference type="Proteomes" id="UP000502508"/>
    </source>
</evidence>
<dbReference type="InterPro" id="IPR006094">
    <property type="entry name" value="Oxid_FAD_bind_N"/>
</dbReference>
<dbReference type="InterPro" id="IPR016167">
    <property type="entry name" value="FAD-bd_PCMH_sub1"/>
</dbReference>
<proteinExistence type="predicted"/>
<dbReference type="Gene3D" id="3.30.43.10">
    <property type="entry name" value="Uridine Diphospho-n-acetylenolpyruvylglucosamine Reductase, domain 2"/>
    <property type="match status" value="1"/>
</dbReference>
<dbReference type="EMBL" id="AP022870">
    <property type="protein sequence ID" value="BCB75326.1"/>
    <property type="molecule type" value="Genomic_DNA"/>
</dbReference>
<dbReference type="Gene3D" id="3.30.70.2740">
    <property type="match status" value="1"/>
</dbReference>
<name>A0A6F8XND1_9ACTN</name>
<sequence length="457" mass="48873">MLPSLTAALTAIVGPHGVLTPDDDLARYQESPNNLSGIAALVVRPASVDEVRRVLTTCRSHGAHIVPQGANTGLVGAGLPDGSGTQVILSTERMRRTFDLDVDSRTLTVSAGWLLSDINQRLAEWGLRLPIEVGSDPSVGGMVSTNIAGSNVIRYGDARRRTLGVQAVLADPDTTVLDLLRPLRKQNEGLDLTQLFIGTGGTFGIVTAASFELAYEPSSRATAWIAIPDGSTLPGVLRSFERRCGEWLTAFELVSRSAIALLADNYAGLLKRLPATDGDCVLVEVGTSWGGAEDVLVAVLEELDEQGLIGDTVVGTPDELWEVRHVIPTITERMSPVLSFDVATPRGKLNEFRRTVVERIAVRHPDLVPVELGHYGDGGLHLILPLTPAAATPDARAALVRLVYDTAVLEFDGTFSAEHGVGPKNADTYLRLTPPAARALTDRIREAMDPAGLLGWR</sequence>
<evidence type="ECO:0000256" key="4">
    <source>
        <dbReference type="ARBA" id="ARBA00023002"/>
    </source>
</evidence>
<dbReference type="PANTHER" id="PTHR43716:SF1">
    <property type="entry name" value="D-2-HYDROXYGLUTARATE DEHYDROGENASE, MITOCHONDRIAL"/>
    <property type="match status" value="1"/>
</dbReference>
<dbReference type="Pfam" id="PF02913">
    <property type="entry name" value="FAD-oxidase_C"/>
    <property type="match status" value="1"/>
</dbReference>
<dbReference type="SUPFAM" id="SSF56176">
    <property type="entry name" value="FAD-binding/transporter-associated domain-like"/>
    <property type="match status" value="1"/>
</dbReference>
<dbReference type="GO" id="GO:0022904">
    <property type="term" value="P:respiratory electron transport chain"/>
    <property type="evidence" value="ECO:0007669"/>
    <property type="project" value="TreeGrafter"/>
</dbReference>
<gene>
    <name evidence="6" type="ORF">Pflav_017360</name>
</gene>
<dbReference type="Pfam" id="PF01565">
    <property type="entry name" value="FAD_binding_4"/>
    <property type="match status" value="1"/>
</dbReference>
<protein>
    <submittedName>
        <fullName evidence="6">FAD-dependent oxidoreductase</fullName>
    </submittedName>
</protein>
<evidence type="ECO:0000256" key="2">
    <source>
        <dbReference type="ARBA" id="ARBA00022630"/>
    </source>
</evidence>
<reference evidence="6 7" key="2">
    <citation type="submission" date="2020-03" db="EMBL/GenBank/DDBJ databases">
        <authorList>
            <person name="Ichikawa N."/>
            <person name="Kimura A."/>
            <person name="Kitahashi Y."/>
            <person name="Uohara A."/>
        </authorList>
    </citation>
    <scope>NUCLEOTIDE SEQUENCE [LARGE SCALE GENOMIC DNA]</scope>
    <source>
        <strain evidence="6 7">NBRC 107702</strain>
    </source>
</reference>
<dbReference type="GO" id="GO:0016491">
    <property type="term" value="F:oxidoreductase activity"/>
    <property type="evidence" value="ECO:0007669"/>
    <property type="project" value="UniProtKB-KW"/>
</dbReference>
<evidence type="ECO:0000259" key="5">
    <source>
        <dbReference type="PROSITE" id="PS51387"/>
    </source>
</evidence>
<dbReference type="InterPro" id="IPR016164">
    <property type="entry name" value="FAD-linked_Oxase-like_C"/>
</dbReference>
<evidence type="ECO:0000256" key="3">
    <source>
        <dbReference type="ARBA" id="ARBA00022827"/>
    </source>
</evidence>